<dbReference type="SUPFAM" id="SSF52075">
    <property type="entry name" value="Outer arm dynein light chain 1"/>
    <property type="match status" value="1"/>
</dbReference>
<dbReference type="Gene3D" id="3.80.10.10">
    <property type="entry name" value="Ribonuclease Inhibitor"/>
    <property type="match status" value="2"/>
</dbReference>
<proteinExistence type="predicted"/>
<feature type="coiled-coil region" evidence="3">
    <location>
        <begin position="306"/>
        <end position="333"/>
    </location>
</feature>
<comment type="caution">
    <text evidence="5">The sequence shown here is derived from an EMBL/GenBank/DDBJ whole genome shotgun (WGS) entry which is preliminary data.</text>
</comment>
<dbReference type="Proteomes" id="UP000192257">
    <property type="component" value="Unassembled WGS sequence"/>
</dbReference>
<dbReference type="GeneID" id="39982485"/>
<dbReference type="InterPro" id="IPR001611">
    <property type="entry name" value="Leu-rich_rpt"/>
</dbReference>
<dbReference type="Pfam" id="PF13516">
    <property type="entry name" value="LRR_6"/>
    <property type="match status" value="1"/>
</dbReference>
<dbReference type="PANTHER" id="PTHR15454:SF56">
    <property type="entry name" value="PROTEIN PHOSPHATASE 1 REGULATORY SUBUNIT 7-RELATED"/>
    <property type="match status" value="1"/>
</dbReference>
<keyword evidence="1" id="KW-0433">Leucine-rich repeat</keyword>
<sequence>MELSLCRRGLQSFDATTLLLEATDKPQQGKNAPLRENYIPVRALDLSHNNITSFAGREALWCLTVLDLSNNSLNSLDATSLPSCLARLKISNNELQSLRGLASAVPKLQELDVSFNRITSSGIGDLPKTLSTLILQGNLIDSVSPLLTLQHLSNLDLSSNRIVDIKELRRLGVLRALRYLELHGNPVMENSDTVPLLLEAVPKLIRLDRKPLSQAGENQMFKVNRSRSAKKNSGESQRKRINEPLSHRSSTVRQSNKSDTDMETRLLEVRVKELTRLVMSAEKAEQQLRYQKKILQEQISACAGVIESQAMELERLESKINELKSEETALKEPAAELEQTFEQTHASLVAHRLNQSSACL</sequence>
<feature type="region of interest" description="Disordered" evidence="4">
    <location>
        <begin position="216"/>
        <end position="261"/>
    </location>
</feature>
<protein>
    <submittedName>
        <fullName evidence="5">Putative leucine-rich repeat protein (LRRP)</fullName>
    </submittedName>
</protein>
<keyword evidence="3" id="KW-0175">Coiled coil</keyword>
<reference evidence="5 6" key="1">
    <citation type="submission" date="2017-03" db="EMBL/GenBank/DDBJ databases">
        <title>An alternative strategy for trypanosome survival in the mammalian bloodstream revealed through genome and transcriptome analysis of the ubiquitous bovine parasite Trypanosoma (Megatrypanum) theileri.</title>
        <authorList>
            <person name="Kelly S."/>
            <person name="Ivens A."/>
            <person name="Mott A."/>
            <person name="O'Neill E."/>
            <person name="Emms D."/>
            <person name="Macleod O."/>
            <person name="Voorheis P."/>
            <person name="Matthews J."/>
            <person name="Matthews K."/>
            <person name="Carrington M."/>
        </authorList>
    </citation>
    <scope>NUCLEOTIDE SEQUENCE [LARGE SCALE GENOMIC DNA]</scope>
    <source>
        <strain evidence="5">Edinburgh</strain>
    </source>
</reference>
<accession>A0A1X0P5U4</accession>
<evidence type="ECO:0000313" key="6">
    <source>
        <dbReference type="Proteomes" id="UP000192257"/>
    </source>
</evidence>
<dbReference type="OrthoDB" id="676979at2759"/>
<evidence type="ECO:0000256" key="1">
    <source>
        <dbReference type="ARBA" id="ARBA00022614"/>
    </source>
</evidence>
<evidence type="ECO:0000256" key="3">
    <source>
        <dbReference type="SAM" id="Coils"/>
    </source>
</evidence>
<dbReference type="InterPro" id="IPR032675">
    <property type="entry name" value="LRR_dom_sf"/>
</dbReference>
<evidence type="ECO:0000256" key="4">
    <source>
        <dbReference type="SAM" id="MobiDB-lite"/>
    </source>
</evidence>
<dbReference type="PANTHER" id="PTHR15454">
    <property type="entry name" value="NISCHARIN RELATED"/>
    <property type="match status" value="1"/>
</dbReference>
<dbReference type="PRINTS" id="PR00019">
    <property type="entry name" value="LEURICHRPT"/>
</dbReference>
<keyword evidence="6" id="KW-1185">Reference proteome</keyword>
<dbReference type="VEuPathDB" id="TriTrypDB:TM35_000045110"/>
<dbReference type="PROSITE" id="PS51450">
    <property type="entry name" value="LRR"/>
    <property type="match status" value="2"/>
</dbReference>
<evidence type="ECO:0000313" key="5">
    <source>
        <dbReference type="EMBL" id="ORC92297.1"/>
    </source>
</evidence>
<organism evidence="5 6">
    <name type="scientific">Trypanosoma theileri</name>
    <dbReference type="NCBI Taxonomy" id="67003"/>
    <lineage>
        <taxon>Eukaryota</taxon>
        <taxon>Discoba</taxon>
        <taxon>Euglenozoa</taxon>
        <taxon>Kinetoplastea</taxon>
        <taxon>Metakinetoplastina</taxon>
        <taxon>Trypanosomatida</taxon>
        <taxon>Trypanosomatidae</taxon>
        <taxon>Trypanosoma</taxon>
    </lineage>
</organism>
<dbReference type="EMBL" id="NBCO01000004">
    <property type="protein sequence ID" value="ORC92297.1"/>
    <property type="molecule type" value="Genomic_DNA"/>
</dbReference>
<dbReference type="RefSeq" id="XP_028886363.1">
    <property type="nucleotide sequence ID" value="XM_029022705.1"/>
</dbReference>
<dbReference type="GO" id="GO:0005737">
    <property type="term" value="C:cytoplasm"/>
    <property type="evidence" value="ECO:0007669"/>
    <property type="project" value="TreeGrafter"/>
</dbReference>
<keyword evidence="2" id="KW-0677">Repeat</keyword>
<name>A0A1X0P5U4_9TRYP</name>
<dbReference type="Pfam" id="PF13855">
    <property type="entry name" value="LRR_8"/>
    <property type="match status" value="1"/>
</dbReference>
<gene>
    <name evidence="5" type="ORF">TM35_000045110</name>
</gene>
<dbReference type="AlphaFoldDB" id="A0A1X0P5U4"/>
<feature type="compositionally biased region" description="Basic and acidic residues" evidence="4">
    <location>
        <begin position="232"/>
        <end position="246"/>
    </location>
</feature>
<evidence type="ECO:0000256" key="2">
    <source>
        <dbReference type="ARBA" id="ARBA00022737"/>
    </source>
</evidence>
<dbReference type="STRING" id="67003.A0A1X0P5U4"/>